<feature type="domain" description="Ion transport" evidence="7">
    <location>
        <begin position="11"/>
        <end position="225"/>
    </location>
</feature>
<comment type="caution">
    <text evidence="8">The sequence shown here is derived from an EMBL/GenBank/DDBJ whole genome shotgun (WGS) entry which is preliminary data.</text>
</comment>
<name>K2N7X8_9HYPH</name>
<evidence type="ECO:0000256" key="2">
    <source>
        <dbReference type="ARBA" id="ARBA00022692"/>
    </source>
</evidence>
<keyword evidence="8" id="KW-0813">Transport</keyword>
<dbReference type="SUPFAM" id="SSF81324">
    <property type="entry name" value="Voltage-gated potassium channels"/>
    <property type="match status" value="1"/>
</dbReference>
<dbReference type="STRING" id="391937.NA2_05191"/>
<dbReference type="InterPro" id="IPR027359">
    <property type="entry name" value="Volt_channel_dom_sf"/>
</dbReference>
<evidence type="ECO:0000256" key="3">
    <source>
        <dbReference type="ARBA" id="ARBA00022989"/>
    </source>
</evidence>
<dbReference type="Proteomes" id="UP000006786">
    <property type="component" value="Unassembled WGS sequence"/>
</dbReference>
<feature type="transmembrane region" description="Helical" evidence="6">
    <location>
        <begin position="77"/>
        <end position="100"/>
    </location>
</feature>
<evidence type="ECO:0000256" key="5">
    <source>
        <dbReference type="SAM" id="MobiDB-lite"/>
    </source>
</evidence>
<evidence type="ECO:0000256" key="6">
    <source>
        <dbReference type="SAM" id="Phobius"/>
    </source>
</evidence>
<dbReference type="eggNOG" id="ENOG502Z7ZD">
    <property type="taxonomic scope" value="Bacteria"/>
</dbReference>
<dbReference type="GO" id="GO:0005248">
    <property type="term" value="F:voltage-gated sodium channel activity"/>
    <property type="evidence" value="ECO:0007669"/>
    <property type="project" value="TreeGrafter"/>
</dbReference>
<reference evidence="8 9" key="1">
    <citation type="journal article" date="2012" name="J. Bacteriol.">
        <title>Genome Sequence of Nitratireductor pacificus Type Strain pht-3B.</title>
        <authorList>
            <person name="Lai Q."/>
            <person name="Li G."/>
            <person name="Shao Z."/>
        </authorList>
    </citation>
    <scope>NUCLEOTIDE SEQUENCE [LARGE SCALE GENOMIC DNA]</scope>
    <source>
        <strain evidence="9">pht-3B</strain>
    </source>
</reference>
<evidence type="ECO:0000256" key="1">
    <source>
        <dbReference type="ARBA" id="ARBA00004141"/>
    </source>
</evidence>
<sequence length="280" mass="30274">MPSLKTFIESRRFEAAITVLIIINAITLGLETSGRAMAAFGPLLMIVDQAILGVFVAELLARLAVYRQSFFRDPWRIFDLVVVGIALVPATAGLSVLRALRILRVLRLVSMVPSLRRVVGGLISALPGMGSIMLLLGLVYYVFAVMATKLFGASFPDWFGTIGLSAYSLFQIMTLESWSMGIVRPVMEVYPLAWLFFIPFIVSTTFTVLNLFIGIIVSAMQAEHDAEASAERTALQAEQETILNEIRALREEVRALGPKGKVSAAGSASKASATGPGSST</sequence>
<dbReference type="EMBL" id="AMRM01000004">
    <property type="protein sequence ID" value="EKF20158.1"/>
    <property type="molecule type" value="Genomic_DNA"/>
</dbReference>
<feature type="transmembrane region" description="Helical" evidence="6">
    <location>
        <begin position="12"/>
        <end position="30"/>
    </location>
</feature>
<evidence type="ECO:0000313" key="8">
    <source>
        <dbReference type="EMBL" id="EKF20158.1"/>
    </source>
</evidence>
<feature type="transmembrane region" description="Helical" evidence="6">
    <location>
        <begin position="193"/>
        <end position="217"/>
    </location>
</feature>
<keyword evidence="4 6" id="KW-0472">Membrane</keyword>
<dbReference type="PANTHER" id="PTHR10037:SF62">
    <property type="entry name" value="SODIUM CHANNEL PROTEIN 60E"/>
    <property type="match status" value="1"/>
</dbReference>
<keyword evidence="3 6" id="KW-1133">Transmembrane helix</keyword>
<dbReference type="InterPro" id="IPR005821">
    <property type="entry name" value="Ion_trans_dom"/>
</dbReference>
<keyword evidence="2 6" id="KW-0812">Transmembrane</keyword>
<evidence type="ECO:0000256" key="4">
    <source>
        <dbReference type="ARBA" id="ARBA00023136"/>
    </source>
</evidence>
<evidence type="ECO:0000313" key="9">
    <source>
        <dbReference type="Proteomes" id="UP000006786"/>
    </source>
</evidence>
<protein>
    <submittedName>
        <fullName evidence="8">Voltage-gated sodium channel subunit</fullName>
    </submittedName>
</protein>
<keyword evidence="9" id="KW-1185">Reference proteome</keyword>
<proteinExistence type="predicted"/>
<organism evidence="8 9">
    <name type="scientific">Nitratireductor pacificus pht-3B</name>
    <dbReference type="NCBI Taxonomy" id="391937"/>
    <lineage>
        <taxon>Bacteria</taxon>
        <taxon>Pseudomonadati</taxon>
        <taxon>Pseudomonadota</taxon>
        <taxon>Alphaproteobacteria</taxon>
        <taxon>Hyphomicrobiales</taxon>
        <taxon>Phyllobacteriaceae</taxon>
        <taxon>Nitratireductor</taxon>
    </lineage>
</organism>
<keyword evidence="8" id="KW-0407">Ion channel</keyword>
<feature type="transmembrane region" description="Helical" evidence="6">
    <location>
        <begin position="155"/>
        <end position="173"/>
    </location>
</feature>
<dbReference type="InterPro" id="IPR043203">
    <property type="entry name" value="VGCC_Ca_Na"/>
</dbReference>
<evidence type="ECO:0000259" key="7">
    <source>
        <dbReference type="Pfam" id="PF00520"/>
    </source>
</evidence>
<dbReference type="Pfam" id="PF00520">
    <property type="entry name" value="Ion_trans"/>
    <property type="match status" value="1"/>
</dbReference>
<dbReference type="AlphaFoldDB" id="K2N7X8"/>
<dbReference type="RefSeq" id="WP_008594975.1">
    <property type="nucleotide sequence ID" value="NZ_AMRM01000004.1"/>
</dbReference>
<dbReference type="PANTHER" id="PTHR10037">
    <property type="entry name" value="VOLTAGE-GATED CATION CHANNEL CALCIUM AND SODIUM"/>
    <property type="match status" value="1"/>
</dbReference>
<comment type="subcellular location">
    <subcellularLocation>
        <location evidence="1">Membrane</location>
        <topology evidence="1">Multi-pass membrane protein</topology>
    </subcellularLocation>
</comment>
<dbReference type="GO" id="GO:0001518">
    <property type="term" value="C:voltage-gated sodium channel complex"/>
    <property type="evidence" value="ECO:0007669"/>
    <property type="project" value="TreeGrafter"/>
</dbReference>
<dbReference type="Gene3D" id="1.10.287.70">
    <property type="match status" value="1"/>
</dbReference>
<keyword evidence="8" id="KW-0406">Ion transport</keyword>
<feature type="transmembrane region" description="Helical" evidence="6">
    <location>
        <begin position="42"/>
        <end position="65"/>
    </location>
</feature>
<gene>
    <name evidence="8" type="ORF">NA2_05191</name>
</gene>
<feature type="region of interest" description="Disordered" evidence="5">
    <location>
        <begin position="258"/>
        <end position="280"/>
    </location>
</feature>
<accession>K2N7X8</accession>
<feature type="transmembrane region" description="Helical" evidence="6">
    <location>
        <begin position="120"/>
        <end position="143"/>
    </location>
</feature>
<dbReference type="Gene3D" id="1.20.120.350">
    <property type="entry name" value="Voltage-gated potassium channels. Chain C"/>
    <property type="match status" value="1"/>
</dbReference>